<feature type="binding site" evidence="15">
    <location>
        <position position="73"/>
    </location>
    <ligand>
        <name>Zn(2+)</name>
        <dbReference type="ChEBI" id="CHEBI:29105"/>
        <label>1</label>
    </ligand>
</feature>
<evidence type="ECO:0000256" key="9">
    <source>
        <dbReference type="ARBA" id="ARBA00022833"/>
    </source>
</evidence>
<comment type="catalytic activity">
    <reaction evidence="14 15">
        <text>N-succinyl-(2S,6S)-2,6-diaminopimelate + H2O = (2S,6S)-2,6-diaminopimelate + succinate</text>
        <dbReference type="Rhea" id="RHEA:22608"/>
        <dbReference type="ChEBI" id="CHEBI:15377"/>
        <dbReference type="ChEBI" id="CHEBI:30031"/>
        <dbReference type="ChEBI" id="CHEBI:57609"/>
        <dbReference type="ChEBI" id="CHEBI:58087"/>
        <dbReference type="EC" id="3.5.1.18"/>
    </reaction>
</comment>
<dbReference type="GO" id="GO:0009089">
    <property type="term" value="P:lysine biosynthetic process via diaminopimelate"/>
    <property type="evidence" value="ECO:0007669"/>
    <property type="project" value="UniProtKB-UniRule"/>
</dbReference>
<feature type="binding site" evidence="15">
    <location>
        <position position="106"/>
    </location>
    <ligand>
        <name>Zn(2+)</name>
        <dbReference type="ChEBI" id="CHEBI:29105"/>
        <label>2</label>
    </ligand>
</feature>
<evidence type="ECO:0000256" key="8">
    <source>
        <dbReference type="ARBA" id="ARBA00022801"/>
    </source>
</evidence>
<dbReference type="GO" id="GO:0006526">
    <property type="term" value="P:L-arginine biosynthetic process"/>
    <property type="evidence" value="ECO:0007669"/>
    <property type="project" value="TreeGrafter"/>
</dbReference>
<dbReference type="GO" id="GO:0008777">
    <property type="term" value="F:acetylornithine deacetylase activity"/>
    <property type="evidence" value="ECO:0007669"/>
    <property type="project" value="TreeGrafter"/>
</dbReference>
<evidence type="ECO:0000256" key="5">
    <source>
        <dbReference type="ARBA" id="ARBA00022391"/>
    </source>
</evidence>
<dbReference type="GO" id="GO:0009014">
    <property type="term" value="F:succinyl-diaminopimelate desuccinylase activity"/>
    <property type="evidence" value="ECO:0007669"/>
    <property type="project" value="UniProtKB-UniRule"/>
</dbReference>
<keyword evidence="12 15" id="KW-0170">Cobalt</keyword>
<dbReference type="GO" id="GO:0019877">
    <property type="term" value="P:diaminopimelate biosynthetic process"/>
    <property type="evidence" value="ECO:0007669"/>
    <property type="project" value="UniProtKB-UniRule"/>
</dbReference>
<evidence type="ECO:0000313" key="18">
    <source>
        <dbReference type="Proteomes" id="UP000309061"/>
    </source>
</evidence>
<evidence type="ECO:0000256" key="7">
    <source>
        <dbReference type="ARBA" id="ARBA00022723"/>
    </source>
</evidence>
<dbReference type="Pfam" id="PF07687">
    <property type="entry name" value="M20_dimer"/>
    <property type="match status" value="1"/>
</dbReference>
<feature type="binding site" evidence="15">
    <location>
        <position position="106"/>
    </location>
    <ligand>
        <name>Zn(2+)</name>
        <dbReference type="ChEBI" id="CHEBI:29105"/>
        <label>1</label>
    </ligand>
</feature>
<keyword evidence="8 15" id="KW-0378">Hydrolase</keyword>
<keyword evidence="7 15" id="KW-0479">Metal-binding</keyword>
<dbReference type="SUPFAM" id="SSF55031">
    <property type="entry name" value="Bacterial exopeptidase dimerisation domain"/>
    <property type="match status" value="1"/>
</dbReference>
<organism evidence="17 18">
    <name type="scientific">Methylocystis heyeri</name>
    <dbReference type="NCBI Taxonomy" id="391905"/>
    <lineage>
        <taxon>Bacteria</taxon>
        <taxon>Pseudomonadati</taxon>
        <taxon>Pseudomonadota</taxon>
        <taxon>Alphaproteobacteria</taxon>
        <taxon>Hyphomicrobiales</taxon>
        <taxon>Methylocystaceae</taxon>
        <taxon>Methylocystis</taxon>
    </lineage>
</organism>
<dbReference type="InterPro" id="IPR001261">
    <property type="entry name" value="ArgE/DapE_CS"/>
</dbReference>
<dbReference type="GO" id="GO:0050897">
    <property type="term" value="F:cobalt ion binding"/>
    <property type="evidence" value="ECO:0007669"/>
    <property type="project" value="UniProtKB-UniRule"/>
</dbReference>
<dbReference type="EC" id="3.5.1.18" evidence="4 15"/>
<evidence type="ECO:0000313" key="17">
    <source>
        <dbReference type="EMBL" id="QGM48145.1"/>
    </source>
</evidence>
<evidence type="ECO:0000256" key="6">
    <source>
        <dbReference type="ARBA" id="ARBA00022605"/>
    </source>
</evidence>
<dbReference type="Pfam" id="PF01546">
    <property type="entry name" value="Peptidase_M20"/>
    <property type="match status" value="1"/>
</dbReference>
<comment type="similarity">
    <text evidence="2 15">Belongs to the peptidase M20A family. DapE subfamily.</text>
</comment>
<dbReference type="NCBIfam" id="NF009557">
    <property type="entry name" value="PRK13009.1"/>
    <property type="match status" value="1"/>
</dbReference>
<comment type="function">
    <text evidence="15">Catalyzes the hydrolysis of N-succinyl-L,L-diaminopimelic acid (SDAP), forming succinate and LL-2,6-diaminopimelate (DAP), an intermediate involved in the bacterial biosynthesis of lysine and meso-diaminopimelic acid, an essential component of bacterial cell walls.</text>
</comment>
<evidence type="ECO:0000256" key="1">
    <source>
        <dbReference type="ARBA" id="ARBA00005130"/>
    </source>
</evidence>
<evidence type="ECO:0000256" key="13">
    <source>
        <dbReference type="ARBA" id="ARBA00031891"/>
    </source>
</evidence>
<dbReference type="InterPro" id="IPR050072">
    <property type="entry name" value="Peptidase_M20A"/>
</dbReference>
<dbReference type="OrthoDB" id="9809784at2"/>
<feature type="active site" evidence="15">
    <location>
        <position position="75"/>
    </location>
</feature>
<evidence type="ECO:0000256" key="3">
    <source>
        <dbReference type="ARBA" id="ARBA00011738"/>
    </source>
</evidence>
<evidence type="ECO:0000256" key="15">
    <source>
        <dbReference type="HAMAP-Rule" id="MF_01690"/>
    </source>
</evidence>
<dbReference type="InterPro" id="IPR036264">
    <property type="entry name" value="Bact_exopeptidase_dim_dom"/>
</dbReference>
<name>A0A6B8KM01_9HYPH</name>
<comment type="subunit">
    <text evidence="3 15">Homodimer.</text>
</comment>
<dbReference type="Gene3D" id="3.40.630.10">
    <property type="entry name" value="Zn peptidases"/>
    <property type="match status" value="2"/>
</dbReference>
<feature type="binding site" evidence="15">
    <location>
        <position position="169"/>
    </location>
    <ligand>
        <name>Zn(2+)</name>
        <dbReference type="ChEBI" id="CHEBI:29105"/>
        <label>1</label>
    </ligand>
</feature>
<feature type="binding site" evidence="15">
    <location>
        <position position="141"/>
    </location>
    <ligand>
        <name>Zn(2+)</name>
        <dbReference type="ChEBI" id="CHEBI:29105"/>
        <label>2</label>
    </ligand>
</feature>
<evidence type="ECO:0000259" key="16">
    <source>
        <dbReference type="Pfam" id="PF07687"/>
    </source>
</evidence>
<gene>
    <name evidence="15 17" type="primary">dapE</name>
    <name evidence="17" type="ORF">H2LOC_017840</name>
</gene>
<dbReference type="KEGG" id="mhey:H2LOC_017840"/>
<feature type="binding site" evidence="15">
    <location>
        <position position="357"/>
    </location>
    <ligand>
        <name>Zn(2+)</name>
        <dbReference type="ChEBI" id="CHEBI:29105"/>
        <label>2</label>
    </ligand>
</feature>
<evidence type="ECO:0000256" key="14">
    <source>
        <dbReference type="ARBA" id="ARBA00051301"/>
    </source>
</evidence>
<evidence type="ECO:0000256" key="2">
    <source>
        <dbReference type="ARBA" id="ARBA00006746"/>
    </source>
</evidence>
<dbReference type="GO" id="GO:0008270">
    <property type="term" value="F:zinc ion binding"/>
    <property type="evidence" value="ECO:0007669"/>
    <property type="project" value="UniProtKB-UniRule"/>
</dbReference>
<keyword evidence="6 15" id="KW-0028">Amino-acid biosynthesis</keyword>
<dbReference type="AlphaFoldDB" id="A0A6B8KM01"/>
<dbReference type="InterPro" id="IPR005941">
    <property type="entry name" value="DapE_proteobac"/>
</dbReference>
<reference evidence="17 18" key="1">
    <citation type="submission" date="2019-11" db="EMBL/GenBank/DDBJ databases">
        <title>The genome sequence of Methylocystis heyeri.</title>
        <authorList>
            <person name="Oshkin I.Y."/>
            <person name="Miroshnikov K."/>
            <person name="Dedysh S.N."/>
        </authorList>
    </citation>
    <scope>NUCLEOTIDE SEQUENCE [LARGE SCALE GENOMIC DNA]</scope>
    <source>
        <strain evidence="17 18">H2</strain>
    </source>
</reference>
<comment type="cofactor">
    <cofactor evidence="15">
        <name>Zn(2+)</name>
        <dbReference type="ChEBI" id="CHEBI:29105"/>
    </cofactor>
    <cofactor evidence="15">
        <name>Co(2+)</name>
        <dbReference type="ChEBI" id="CHEBI:48828"/>
    </cofactor>
    <text evidence="15">Binds 2 Zn(2+) or Co(2+) ions per subunit.</text>
</comment>
<accession>A0A6B8KM01</accession>
<protein>
    <recommendedName>
        <fullName evidence="5 15">Succinyl-diaminopimelate desuccinylase</fullName>
        <shortName evidence="15">SDAP desuccinylase</shortName>
        <ecNumber evidence="4 15">3.5.1.18</ecNumber>
    </recommendedName>
    <alternativeName>
        <fullName evidence="13 15">N-succinyl-LL-2,6-diaminoheptanedioate amidohydrolase</fullName>
    </alternativeName>
</protein>
<keyword evidence="9 15" id="KW-0862">Zinc</keyword>
<sequence length="386" mass="40599">MALSPAVALTRELLRCPSVTPADAGALGVLERTLAAAGFVCRRKTFSAPGTPDIDNLFAKIGTGKPHLVFAGHTDVVPPGDIARWRFDPFSGEIADGKIYGRGASDMKGGIAAFVAAALDYVARHGAPKGAISLLITGDEEGPSINGTAKLLDWAKGQGEIFDHCIVGEPTNVNALGDMMKIGRRGSLNGVVVAQGRQGHVAYPERAHNPVPAIARIAAALASCRLDDGTAHFSPSNLEVTSIDVGNPAVNVIPARARASFNIRFNDLWTPETLQARIRELALAAAGATAIELEFAPCNARAFLTEPGAFTELVAKAVEKIAGRRPELSTSGGTSDARFIVRDCEVLEFGLLNETIHAVDENASLADIDALTAIYGLVLQNYFEAP</sequence>
<dbReference type="InterPro" id="IPR002933">
    <property type="entry name" value="Peptidase_M20"/>
</dbReference>
<feature type="domain" description="Peptidase M20 dimerisation" evidence="16">
    <location>
        <begin position="182"/>
        <end position="285"/>
    </location>
</feature>
<dbReference type="NCBIfam" id="TIGR01246">
    <property type="entry name" value="dapE_proteo"/>
    <property type="match status" value="1"/>
</dbReference>
<keyword evidence="11 15" id="KW-0457">Lysine biosynthesis</keyword>
<keyword evidence="18" id="KW-1185">Reference proteome</keyword>
<dbReference type="HAMAP" id="MF_01690">
    <property type="entry name" value="DapE"/>
    <property type="match status" value="1"/>
</dbReference>
<dbReference type="EMBL" id="CP046052">
    <property type="protein sequence ID" value="QGM48145.1"/>
    <property type="molecule type" value="Genomic_DNA"/>
</dbReference>
<feature type="active site" description="Proton acceptor" evidence="15">
    <location>
        <position position="140"/>
    </location>
</feature>
<dbReference type="SUPFAM" id="SSF53187">
    <property type="entry name" value="Zn-dependent exopeptidases"/>
    <property type="match status" value="1"/>
</dbReference>
<proteinExistence type="inferred from homology"/>
<comment type="pathway">
    <text evidence="1 15">Amino-acid biosynthesis; L-lysine biosynthesis via DAP pathway; LL-2,6-diaminopimelate from (S)-tetrahydrodipicolinate (succinylase route): step 3/3.</text>
</comment>
<evidence type="ECO:0000256" key="4">
    <source>
        <dbReference type="ARBA" id="ARBA00011921"/>
    </source>
</evidence>
<dbReference type="PROSITE" id="PS00759">
    <property type="entry name" value="ARGE_DAPE_CPG2_2"/>
    <property type="match status" value="1"/>
</dbReference>
<evidence type="ECO:0000256" key="11">
    <source>
        <dbReference type="ARBA" id="ARBA00023154"/>
    </source>
</evidence>
<dbReference type="InterPro" id="IPR011650">
    <property type="entry name" value="Peptidase_M20_dimer"/>
</dbReference>
<dbReference type="UniPathway" id="UPA00034">
    <property type="reaction ID" value="UER00021"/>
</dbReference>
<dbReference type="Proteomes" id="UP000309061">
    <property type="component" value="Chromosome"/>
</dbReference>
<evidence type="ECO:0000256" key="12">
    <source>
        <dbReference type="ARBA" id="ARBA00023285"/>
    </source>
</evidence>
<evidence type="ECO:0000256" key="10">
    <source>
        <dbReference type="ARBA" id="ARBA00022915"/>
    </source>
</evidence>
<keyword evidence="10 15" id="KW-0220">Diaminopimelate biosynthesis</keyword>
<dbReference type="PANTHER" id="PTHR43808:SF31">
    <property type="entry name" value="N-ACETYL-L-CITRULLINE DEACETYLASE"/>
    <property type="match status" value="1"/>
</dbReference>
<dbReference type="PANTHER" id="PTHR43808">
    <property type="entry name" value="ACETYLORNITHINE DEACETYLASE"/>
    <property type="match status" value="1"/>
</dbReference>
<dbReference type="CDD" id="cd03891">
    <property type="entry name" value="M20_DapE_proteobac"/>
    <property type="match status" value="1"/>
</dbReference>